<dbReference type="Proteomes" id="UP000190669">
    <property type="component" value="Unassembled WGS sequence"/>
</dbReference>
<protein>
    <submittedName>
        <fullName evidence="2">RHS repeat-associated core domain-containing protein</fullName>
    </submittedName>
</protein>
<comment type="caution">
    <text evidence="2">The sequence shown here is derived from an EMBL/GenBank/DDBJ whole genome shotgun (WGS) entry which is preliminary data.</text>
</comment>
<proteinExistence type="predicted"/>
<dbReference type="SUPFAM" id="SSF55486">
    <property type="entry name" value="Metalloproteases ('zincins'), catalytic domain"/>
    <property type="match status" value="1"/>
</dbReference>
<dbReference type="Gene3D" id="3.40.390.10">
    <property type="entry name" value="Collagenase (Catalytic Domain)"/>
    <property type="match status" value="1"/>
</dbReference>
<feature type="compositionally biased region" description="Basic and acidic residues" evidence="1">
    <location>
        <begin position="231"/>
        <end position="244"/>
    </location>
</feature>
<evidence type="ECO:0000313" key="2">
    <source>
        <dbReference type="EMBL" id="SKC14193.1"/>
    </source>
</evidence>
<evidence type="ECO:0000256" key="1">
    <source>
        <dbReference type="SAM" id="MobiDB-lite"/>
    </source>
</evidence>
<dbReference type="RefSeq" id="WP_079467294.1">
    <property type="nucleotide sequence ID" value="NZ_CP033934.1"/>
</dbReference>
<feature type="region of interest" description="Disordered" evidence="1">
    <location>
        <begin position="219"/>
        <end position="280"/>
    </location>
</feature>
<keyword evidence="3" id="KW-1185">Reference proteome</keyword>
<sequence>MVVKSYPNLRQHSFSIIYYNPKWSFWYGVDPLAEKFPSWSPYAYAFDNPVRFIDPTGMEPVDPTDIITTITSSRSFKNGKYMGLVREMNIKVTLTVVNLAGADLSKTMFNKSKGNLRLKNFEGIAEKSWFNNTTVASDKINNFEVEYKVINSMEGISKDDHVLLVVNDLKDGSARTDKIEADGVGQNPGRISAVEAHTIGEGDFNEVAEHELGHNLGLSHSNKGLLNGSGKRGDRSTTYKERGEITGSAVGIQSKKGTYRGGYTTHSKTEAKNFKNKNVR</sequence>
<name>A0ABY1LFA3_9FLAO</name>
<dbReference type="InterPro" id="IPR024079">
    <property type="entry name" value="MetalloPept_cat_dom_sf"/>
</dbReference>
<reference evidence="2 3" key="1">
    <citation type="submission" date="2017-02" db="EMBL/GenBank/DDBJ databases">
        <authorList>
            <person name="Varghese N."/>
            <person name="Submissions S."/>
        </authorList>
    </citation>
    <scope>NUCLEOTIDE SEQUENCE [LARGE SCALE GENOMIC DNA]</scope>
    <source>
        <strain evidence="2 3">DSM 16775</strain>
    </source>
</reference>
<dbReference type="EMBL" id="FUZE01000050">
    <property type="protein sequence ID" value="SKC14193.1"/>
    <property type="molecule type" value="Genomic_DNA"/>
</dbReference>
<organism evidence="2 3">
    <name type="scientific">Chryseobacterium balustinum</name>
    <dbReference type="NCBI Taxonomy" id="246"/>
    <lineage>
        <taxon>Bacteria</taxon>
        <taxon>Pseudomonadati</taxon>
        <taxon>Bacteroidota</taxon>
        <taxon>Flavobacteriia</taxon>
        <taxon>Flavobacteriales</taxon>
        <taxon>Weeksellaceae</taxon>
        <taxon>Chryseobacterium group</taxon>
        <taxon>Chryseobacterium</taxon>
    </lineage>
</organism>
<accession>A0ABY1LFA3</accession>
<gene>
    <name evidence="2" type="ORF">SAMN05421800_1507</name>
</gene>
<dbReference type="Gene3D" id="2.180.10.10">
    <property type="entry name" value="RHS repeat-associated core"/>
    <property type="match status" value="1"/>
</dbReference>
<evidence type="ECO:0000313" key="3">
    <source>
        <dbReference type="Proteomes" id="UP000190669"/>
    </source>
</evidence>